<organism evidence="6 7">
    <name type="scientific">Caminibacter pacificus</name>
    <dbReference type="NCBI Taxonomy" id="1424653"/>
    <lineage>
        <taxon>Bacteria</taxon>
        <taxon>Pseudomonadati</taxon>
        <taxon>Campylobacterota</taxon>
        <taxon>Epsilonproteobacteria</taxon>
        <taxon>Nautiliales</taxon>
        <taxon>Nautiliaceae</taxon>
        <taxon>Caminibacter</taxon>
    </lineage>
</organism>
<comment type="cofactor">
    <cofactor evidence="1">
        <name>FMN</name>
        <dbReference type="ChEBI" id="CHEBI:58210"/>
    </cofactor>
</comment>
<dbReference type="PANTHER" id="PTHR33798:SF5">
    <property type="entry name" value="FLAVIN REDUCTASE LIKE DOMAIN-CONTAINING PROTEIN"/>
    <property type="match status" value="1"/>
</dbReference>
<dbReference type="GO" id="GO:0010181">
    <property type="term" value="F:FMN binding"/>
    <property type="evidence" value="ECO:0007669"/>
    <property type="project" value="InterPro"/>
</dbReference>
<gene>
    <name evidence="6" type="ORF">EDC58_1369</name>
</gene>
<dbReference type="SUPFAM" id="SSF50475">
    <property type="entry name" value="FMN-binding split barrel"/>
    <property type="match status" value="1"/>
</dbReference>
<dbReference type="PANTHER" id="PTHR33798">
    <property type="entry name" value="FLAVOPROTEIN OXYGENASE"/>
    <property type="match status" value="1"/>
</dbReference>
<evidence type="ECO:0000256" key="1">
    <source>
        <dbReference type="ARBA" id="ARBA00001917"/>
    </source>
</evidence>
<sequence length="186" mass="21136">MQIIDFNEIESKERYKLMAGNIIPRPVAWIVTENNGIINVAPFSYFTGVSSKPPLLMVSIGRKKPTIDEPKDTFKNIKETKKASVCLVPIEMYETMDKTGEVLPSNISEAEKFGIELERIDENFPPIVKGCKRAFLCELYGTFENEEMATIPFFLKIEKMIIDGDFEPVARVGKGYARLCDIEDKK</sequence>
<protein>
    <submittedName>
        <fullName evidence="6">Flavin reductase (DIM6/NTAB) family NADH-FMN oxidoreductase RutF</fullName>
    </submittedName>
</protein>
<dbReference type="InterPro" id="IPR002563">
    <property type="entry name" value="Flavin_Rdtase-like_dom"/>
</dbReference>
<comment type="caution">
    <text evidence="6">The sequence shown here is derived from an EMBL/GenBank/DDBJ whole genome shotgun (WGS) entry which is preliminary data.</text>
</comment>
<evidence type="ECO:0000256" key="3">
    <source>
        <dbReference type="ARBA" id="ARBA00022643"/>
    </source>
</evidence>
<dbReference type="Gene3D" id="2.30.110.10">
    <property type="entry name" value="Electron Transport, Fmn-binding Protein, Chain A"/>
    <property type="match status" value="1"/>
</dbReference>
<dbReference type="InterPro" id="IPR012349">
    <property type="entry name" value="Split_barrel_FMN-bd"/>
</dbReference>
<keyword evidence="3" id="KW-0288">FMN</keyword>
<accession>A0AAJ4RC64</accession>
<reference evidence="6 7" key="1">
    <citation type="submission" date="2018-11" db="EMBL/GenBank/DDBJ databases">
        <title>Genomic Encyclopedia of Type Strains, Phase IV (KMG-IV): sequencing the most valuable type-strain genomes for metagenomic binning, comparative biology and taxonomic classification.</title>
        <authorList>
            <person name="Goeker M."/>
        </authorList>
    </citation>
    <scope>NUCLEOTIDE SEQUENCE [LARGE SCALE GENOMIC DNA]</scope>
    <source>
        <strain evidence="6 7">DSM 27783</strain>
    </source>
</reference>
<keyword evidence="2" id="KW-0285">Flavoprotein</keyword>
<evidence type="ECO:0000256" key="4">
    <source>
        <dbReference type="ARBA" id="ARBA00038054"/>
    </source>
</evidence>
<evidence type="ECO:0000256" key="2">
    <source>
        <dbReference type="ARBA" id="ARBA00022630"/>
    </source>
</evidence>
<feature type="domain" description="Flavin reductase like" evidence="5">
    <location>
        <begin position="20"/>
        <end position="178"/>
    </location>
</feature>
<evidence type="ECO:0000313" key="6">
    <source>
        <dbReference type="EMBL" id="ROR39429.1"/>
    </source>
</evidence>
<dbReference type="AlphaFoldDB" id="A0AAJ4RC64"/>
<name>A0AAJ4RC64_9BACT</name>
<dbReference type="GO" id="GO:0016646">
    <property type="term" value="F:oxidoreductase activity, acting on the CH-NH group of donors, NAD or NADP as acceptor"/>
    <property type="evidence" value="ECO:0007669"/>
    <property type="project" value="UniProtKB-ARBA"/>
</dbReference>
<proteinExistence type="inferred from homology"/>
<evidence type="ECO:0000259" key="5">
    <source>
        <dbReference type="SMART" id="SM00903"/>
    </source>
</evidence>
<comment type="similarity">
    <text evidence="4">Belongs to the flavoredoxin family.</text>
</comment>
<dbReference type="RefSeq" id="WP_235823192.1">
    <property type="nucleotide sequence ID" value="NZ_CP027432.2"/>
</dbReference>
<evidence type="ECO:0000313" key="7">
    <source>
        <dbReference type="Proteomes" id="UP000272781"/>
    </source>
</evidence>
<dbReference type="Pfam" id="PF01613">
    <property type="entry name" value="Flavin_Reduct"/>
    <property type="match status" value="1"/>
</dbReference>
<dbReference type="Proteomes" id="UP000272781">
    <property type="component" value="Unassembled WGS sequence"/>
</dbReference>
<dbReference type="SMART" id="SM00903">
    <property type="entry name" value="Flavin_Reduct"/>
    <property type="match status" value="1"/>
</dbReference>
<dbReference type="EMBL" id="RJVK01000003">
    <property type="protein sequence ID" value="ROR39429.1"/>
    <property type="molecule type" value="Genomic_DNA"/>
</dbReference>